<organism evidence="4 5">
    <name type="scientific">Portunus trituberculatus</name>
    <name type="common">Swimming crab</name>
    <name type="synonym">Neptunus trituberculatus</name>
    <dbReference type="NCBI Taxonomy" id="210409"/>
    <lineage>
        <taxon>Eukaryota</taxon>
        <taxon>Metazoa</taxon>
        <taxon>Ecdysozoa</taxon>
        <taxon>Arthropoda</taxon>
        <taxon>Crustacea</taxon>
        <taxon>Multicrustacea</taxon>
        <taxon>Malacostraca</taxon>
        <taxon>Eumalacostraca</taxon>
        <taxon>Eucarida</taxon>
        <taxon>Decapoda</taxon>
        <taxon>Pleocyemata</taxon>
        <taxon>Brachyura</taxon>
        <taxon>Eubrachyura</taxon>
        <taxon>Portunoidea</taxon>
        <taxon>Portunidae</taxon>
        <taxon>Portuninae</taxon>
        <taxon>Portunus</taxon>
    </lineage>
</organism>
<dbReference type="CDD" id="cd12358">
    <property type="entry name" value="RRM1_VICKZ"/>
    <property type="match status" value="1"/>
</dbReference>
<sequence>MMSKLYVGNLPTDVNEGTLRQLFSEQGVSATNVLVKRGGYAFVDCQDQTGIDRAIQELNGRWTQVWSAWGEREQRRTGWEGGAQATARKEVLQYGLRRGGLPGVNIALNTSKYCLFHCSMHSHGFQGHAGCMCKPGLCGAGLPGGKAGWNVRPTGVAVRERVHFRWGHI</sequence>
<dbReference type="SUPFAM" id="SSF54928">
    <property type="entry name" value="RNA-binding domain, RBD"/>
    <property type="match status" value="1"/>
</dbReference>
<feature type="domain" description="RRM" evidence="3">
    <location>
        <begin position="3"/>
        <end position="61"/>
    </location>
</feature>
<dbReference type="PROSITE" id="PS50102">
    <property type="entry name" value="RRM"/>
    <property type="match status" value="1"/>
</dbReference>
<keyword evidence="1 2" id="KW-0694">RNA-binding</keyword>
<dbReference type="Proteomes" id="UP000324222">
    <property type="component" value="Unassembled WGS sequence"/>
</dbReference>
<evidence type="ECO:0000313" key="4">
    <source>
        <dbReference type="EMBL" id="MPC33766.1"/>
    </source>
</evidence>
<dbReference type="Gene3D" id="3.30.70.330">
    <property type="match status" value="1"/>
</dbReference>
<evidence type="ECO:0000256" key="1">
    <source>
        <dbReference type="ARBA" id="ARBA00022884"/>
    </source>
</evidence>
<dbReference type="OrthoDB" id="752362at2759"/>
<dbReference type="SMART" id="SM00360">
    <property type="entry name" value="RRM"/>
    <property type="match status" value="1"/>
</dbReference>
<dbReference type="InterPro" id="IPR012677">
    <property type="entry name" value="Nucleotide-bd_a/b_plait_sf"/>
</dbReference>
<evidence type="ECO:0000313" key="5">
    <source>
        <dbReference type="Proteomes" id="UP000324222"/>
    </source>
</evidence>
<comment type="caution">
    <text evidence="4">The sequence shown here is derived from an EMBL/GenBank/DDBJ whole genome shotgun (WGS) entry which is preliminary data.</text>
</comment>
<name>A0A5B7EKQ0_PORTR</name>
<keyword evidence="5" id="KW-1185">Reference proteome</keyword>
<dbReference type="GO" id="GO:0003723">
    <property type="term" value="F:RNA binding"/>
    <property type="evidence" value="ECO:0007669"/>
    <property type="project" value="UniProtKB-UniRule"/>
</dbReference>
<protein>
    <submittedName>
        <fullName evidence="4">Insulin-like growth factor 2 mRNA-binding protein 3-A</fullName>
    </submittedName>
</protein>
<proteinExistence type="predicted"/>
<dbReference type="AlphaFoldDB" id="A0A5B7EKQ0"/>
<reference evidence="4 5" key="1">
    <citation type="submission" date="2019-05" db="EMBL/GenBank/DDBJ databases">
        <title>Another draft genome of Portunus trituberculatus and its Hox gene families provides insights of decapod evolution.</title>
        <authorList>
            <person name="Jeong J.-H."/>
            <person name="Song I."/>
            <person name="Kim S."/>
            <person name="Choi T."/>
            <person name="Kim D."/>
            <person name="Ryu S."/>
            <person name="Kim W."/>
        </authorList>
    </citation>
    <scope>NUCLEOTIDE SEQUENCE [LARGE SCALE GENOMIC DNA]</scope>
    <source>
        <tissue evidence="4">Muscle</tissue>
    </source>
</reference>
<dbReference type="Pfam" id="PF00076">
    <property type="entry name" value="RRM_1"/>
    <property type="match status" value="1"/>
</dbReference>
<accession>A0A5B7EKQ0</accession>
<evidence type="ECO:0000259" key="3">
    <source>
        <dbReference type="PROSITE" id="PS50102"/>
    </source>
</evidence>
<dbReference type="InterPro" id="IPR000504">
    <property type="entry name" value="RRM_dom"/>
</dbReference>
<evidence type="ECO:0000256" key="2">
    <source>
        <dbReference type="PROSITE-ProRule" id="PRU00176"/>
    </source>
</evidence>
<dbReference type="InterPro" id="IPR035979">
    <property type="entry name" value="RBD_domain_sf"/>
</dbReference>
<dbReference type="EMBL" id="VSRR010002898">
    <property type="protein sequence ID" value="MPC33766.1"/>
    <property type="molecule type" value="Genomic_DNA"/>
</dbReference>
<gene>
    <name evidence="4" type="primary">igf2bp3-a</name>
    <name evidence="4" type="ORF">E2C01_027127</name>
</gene>